<organism evidence="4 5">
    <name type="scientific">Steroidobacter gossypii</name>
    <dbReference type="NCBI Taxonomy" id="2805490"/>
    <lineage>
        <taxon>Bacteria</taxon>
        <taxon>Pseudomonadati</taxon>
        <taxon>Pseudomonadota</taxon>
        <taxon>Gammaproteobacteria</taxon>
        <taxon>Steroidobacterales</taxon>
        <taxon>Steroidobacteraceae</taxon>
        <taxon>Steroidobacter</taxon>
    </lineage>
</organism>
<dbReference type="RefSeq" id="WP_203170189.1">
    <property type="nucleotide sequence ID" value="NZ_JAEVLS010000006.1"/>
</dbReference>
<dbReference type="PROSITE" id="PS51186">
    <property type="entry name" value="GNAT"/>
    <property type="match status" value="1"/>
</dbReference>
<evidence type="ECO:0000256" key="2">
    <source>
        <dbReference type="ARBA" id="ARBA00023315"/>
    </source>
</evidence>
<dbReference type="PANTHER" id="PTHR10545">
    <property type="entry name" value="DIAMINE N-ACETYLTRANSFERASE"/>
    <property type="match status" value="1"/>
</dbReference>
<dbReference type="InterPro" id="IPR051016">
    <property type="entry name" value="Diverse_Substrate_AcTransf"/>
</dbReference>
<dbReference type="Proteomes" id="UP000661077">
    <property type="component" value="Unassembled WGS sequence"/>
</dbReference>
<dbReference type="PANTHER" id="PTHR10545:SF29">
    <property type="entry name" value="GH14572P-RELATED"/>
    <property type="match status" value="1"/>
</dbReference>
<proteinExistence type="predicted"/>
<evidence type="ECO:0000259" key="3">
    <source>
        <dbReference type="PROSITE" id="PS51186"/>
    </source>
</evidence>
<dbReference type="CDD" id="cd04301">
    <property type="entry name" value="NAT_SF"/>
    <property type="match status" value="1"/>
</dbReference>
<dbReference type="Gene3D" id="3.40.630.30">
    <property type="match status" value="1"/>
</dbReference>
<name>A0ABS1X4E0_9GAMM</name>
<evidence type="ECO:0000313" key="5">
    <source>
        <dbReference type="Proteomes" id="UP000661077"/>
    </source>
</evidence>
<dbReference type="EMBL" id="JAEVLS010000006">
    <property type="protein sequence ID" value="MBM0108082.1"/>
    <property type="molecule type" value="Genomic_DNA"/>
</dbReference>
<evidence type="ECO:0000256" key="1">
    <source>
        <dbReference type="ARBA" id="ARBA00022679"/>
    </source>
</evidence>
<dbReference type="InterPro" id="IPR000182">
    <property type="entry name" value="GNAT_dom"/>
</dbReference>
<dbReference type="Pfam" id="PF00583">
    <property type="entry name" value="Acetyltransf_1"/>
    <property type="match status" value="1"/>
</dbReference>
<evidence type="ECO:0000313" key="4">
    <source>
        <dbReference type="EMBL" id="MBM0108082.1"/>
    </source>
</evidence>
<comment type="caution">
    <text evidence="4">The sequence shown here is derived from an EMBL/GenBank/DDBJ whole genome shotgun (WGS) entry which is preliminary data.</text>
</comment>
<dbReference type="SUPFAM" id="SSF55729">
    <property type="entry name" value="Acyl-CoA N-acyltransferases (Nat)"/>
    <property type="match status" value="1"/>
</dbReference>
<keyword evidence="2" id="KW-0012">Acyltransferase</keyword>
<accession>A0ABS1X4E0</accession>
<gene>
    <name evidence="4" type="ORF">JM946_25405</name>
</gene>
<keyword evidence="5" id="KW-1185">Reference proteome</keyword>
<protein>
    <submittedName>
        <fullName evidence="4">GNAT family N-acetyltransferase</fullName>
    </submittedName>
</protein>
<feature type="domain" description="N-acetyltransferase" evidence="3">
    <location>
        <begin position="1"/>
        <end position="151"/>
    </location>
</feature>
<sequence>MIRPALASDAPQLLSLMRGLARFEGYDDRFAVTVEALLERGFAAERPPEFTAWVAELDGSLVGYAVIYVIPYTFDLRPTVVLKELFIDEAARGRNFGHGLMNAVVEHARSLNARLLRWQVLPDNTAARNFYRQHGGAVDSDWENWCIDLDR</sequence>
<dbReference type="InterPro" id="IPR016181">
    <property type="entry name" value="Acyl_CoA_acyltransferase"/>
</dbReference>
<reference evidence="4 5" key="1">
    <citation type="journal article" date="2021" name="Int. J. Syst. Evol. Microbiol.">
        <title>Steroidobacter gossypii sp. nov., isolated from soil of cotton cropping field.</title>
        <authorList>
            <person name="Huang R."/>
            <person name="Yang S."/>
            <person name="Zhen C."/>
            <person name="Liu W."/>
        </authorList>
    </citation>
    <scope>NUCLEOTIDE SEQUENCE [LARGE SCALE GENOMIC DNA]</scope>
    <source>
        <strain evidence="4 5">S1-65</strain>
    </source>
</reference>
<keyword evidence="1" id="KW-0808">Transferase</keyword>